<dbReference type="PANTHER" id="PTHR33744:SF1">
    <property type="entry name" value="DNA-BINDING TRANSCRIPTIONAL ACTIVATOR ADER"/>
    <property type="match status" value="1"/>
</dbReference>
<comment type="similarity">
    <text evidence="1">Belongs to the CdaR family.</text>
</comment>
<dbReference type="InterPro" id="IPR025736">
    <property type="entry name" value="PucR_C-HTH_dom"/>
</dbReference>
<sequence length="413" mass="48771">MDQNLLHSDYSLRLIKMLSKESGLQALVDLGYELLGNPFTITDFSVKLLSYTGETSVTDDPVWNELMLKKNFNFQTYSYYVKSKLFEQITNNEVPFDWMDPYCKYPRIINKICINSRNVAFMAVCAHERDFKESDKEIISILCDAFSIELQKNKYSHYSQGLLHQSFLYDLLDGKLEDELVIDERMRILSLKLKKRLSLISMDIENLDPSKSTLPFMRHEVENKFANAKVVIYDRNVVILASYENERHFLEVETKSFKDFIENNNIKAGISRSFSNLAEVRERYLESVEALKLGNILKKDSHFFRYEDYLFFALINVNADNKKIQKFIHPSLIKLIEYDKKSRTDYARSFYTYLRKFKNVKDTSDSLNIHRNTMFHRLEKIEEILNVDLNNGDVLFELYLSYKILEFLKINLP</sequence>
<protein>
    <submittedName>
        <fullName evidence="4">Transcriptional regulator, PucR family</fullName>
    </submittedName>
</protein>
<name>A0A2U3KD98_9FIRM</name>
<proteinExistence type="inferred from homology"/>
<dbReference type="PANTHER" id="PTHR33744">
    <property type="entry name" value="CARBOHYDRATE DIACID REGULATOR"/>
    <property type="match status" value="1"/>
</dbReference>
<dbReference type="AlphaFoldDB" id="A0A2U3KD98"/>
<feature type="domain" description="PucR C-terminal helix-turn-helix" evidence="2">
    <location>
        <begin position="348"/>
        <end position="404"/>
    </location>
</feature>
<dbReference type="Pfam" id="PF17853">
    <property type="entry name" value="GGDEF_2"/>
    <property type="match status" value="1"/>
</dbReference>
<gene>
    <name evidence="4" type="ORF">SBF1_1860001</name>
</gene>
<feature type="domain" description="CdaR GGDEF-like" evidence="3">
    <location>
        <begin position="174"/>
        <end position="293"/>
    </location>
</feature>
<evidence type="ECO:0000313" key="5">
    <source>
        <dbReference type="Proteomes" id="UP000238916"/>
    </source>
</evidence>
<evidence type="ECO:0000313" key="4">
    <source>
        <dbReference type="EMBL" id="SPF37645.1"/>
    </source>
</evidence>
<dbReference type="Proteomes" id="UP000238916">
    <property type="component" value="Unassembled WGS sequence"/>
</dbReference>
<evidence type="ECO:0000256" key="1">
    <source>
        <dbReference type="ARBA" id="ARBA00006754"/>
    </source>
</evidence>
<accession>A0A2U3KD98</accession>
<reference evidence="5" key="1">
    <citation type="submission" date="2018-02" db="EMBL/GenBank/DDBJ databases">
        <authorList>
            <person name="Hausmann B."/>
        </authorList>
    </citation>
    <scope>NUCLEOTIDE SEQUENCE [LARGE SCALE GENOMIC DNA]</scope>
    <source>
        <strain evidence="5">Peat soil MAG SbF1</strain>
    </source>
</reference>
<dbReference type="EMBL" id="OMOF01000097">
    <property type="protein sequence ID" value="SPF37645.1"/>
    <property type="molecule type" value="Genomic_DNA"/>
</dbReference>
<dbReference type="InterPro" id="IPR051448">
    <property type="entry name" value="CdaR-like_regulators"/>
</dbReference>
<organism evidence="4 5">
    <name type="scientific">Candidatus Desulfosporosinus infrequens</name>
    <dbReference type="NCBI Taxonomy" id="2043169"/>
    <lineage>
        <taxon>Bacteria</taxon>
        <taxon>Bacillati</taxon>
        <taxon>Bacillota</taxon>
        <taxon>Clostridia</taxon>
        <taxon>Eubacteriales</taxon>
        <taxon>Desulfitobacteriaceae</taxon>
        <taxon>Desulfosporosinus</taxon>
    </lineage>
</organism>
<dbReference type="InterPro" id="IPR041522">
    <property type="entry name" value="CdaR_GGDEF"/>
</dbReference>
<dbReference type="InterPro" id="IPR042070">
    <property type="entry name" value="PucR_C-HTH_sf"/>
</dbReference>
<dbReference type="Pfam" id="PF13556">
    <property type="entry name" value="HTH_30"/>
    <property type="match status" value="1"/>
</dbReference>
<evidence type="ECO:0000259" key="2">
    <source>
        <dbReference type="Pfam" id="PF13556"/>
    </source>
</evidence>
<evidence type="ECO:0000259" key="3">
    <source>
        <dbReference type="Pfam" id="PF17853"/>
    </source>
</evidence>
<dbReference type="Gene3D" id="1.10.10.2840">
    <property type="entry name" value="PucR C-terminal helix-turn-helix domain"/>
    <property type="match status" value="1"/>
</dbReference>
<dbReference type="OrthoDB" id="212459at2"/>